<name>A0ABR2RRC5_9ROSI</name>
<gene>
    <name evidence="1" type="ORF">V6N11_006600</name>
</gene>
<evidence type="ECO:0000313" key="1">
    <source>
        <dbReference type="EMBL" id="KAK9015495.1"/>
    </source>
</evidence>
<proteinExistence type="predicted"/>
<keyword evidence="2" id="KW-1185">Reference proteome</keyword>
<dbReference type="Proteomes" id="UP001396334">
    <property type="component" value="Unassembled WGS sequence"/>
</dbReference>
<evidence type="ECO:0000313" key="2">
    <source>
        <dbReference type="Proteomes" id="UP001396334"/>
    </source>
</evidence>
<reference evidence="1 2" key="1">
    <citation type="journal article" date="2024" name="G3 (Bethesda)">
        <title>Genome assembly of Hibiscus sabdariffa L. provides insights into metabolisms of medicinal natural products.</title>
        <authorList>
            <person name="Kim T."/>
        </authorList>
    </citation>
    <scope>NUCLEOTIDE SEQUENCE [LARGE SCALE GENOMIC DNA]</scope>
    <source>
        <strain evidence="1">TK-2024</strain>
        <tissue evidence="1">Old leaves</tissue>
    </source>
</reference>
<organism evidence="1 2">
    <name type="scientific">Hibiscus sabdariffa</name>
    <name type="common">roselle</name>
    <dbReference type="NCBI Taxonomy" id="183260"/>
    <lineage>
        <taxon>Eukaryota</taxon>
        <taxon>Viridiplantae</taxon>
        <taxon>Streptophyta</taxon>
        <taxon>Embryophyta</taxon>
        <taxon>Tracheophyta</taxon>
        <taxon>Spermatophyta</taxon>
        <taxon>Magnoliopsida</taxon>
        <taxon>eudicotyledons</taxon>
        <taxon>Gunneridae</taxon>
        <taxon>Pentapetalae</taxon>
        <taxon>rosids</taxon>
        <taxon>malvids</taxon>
        <taxon>Malvales</taxon>
        <taxon>Malvaceae</taxon>
        <taxon>Malvoideae</taxon>
        <taxon>Hibiscus</taxon>
    </lineage>
</organism>
<sequence length="146" mass="16510">MLSAIYCSVDDSSDTISNSEYRLLCTFLVRKCFDKIDASDPSDTAGQERFIRDSSVAVMVYDVACMFTLDLVQHVGMERLCLLGTKQMLCTKVEQPTEFPLWSMSISSLARQMHHSRSNNLEDVPADTLSLRLWRANDIGEPILNH</sequence>
<dbReference type="EMBL" id="JBBPBN010000021">
    <property type="protein sequence ID" value="KAK9015495.1"/>
    <property type="molecule type" value="Genomic_DNA"/>
</dbReference>
<comment type="caution">
    <text evidence="1">The sequence shown here is derived from an EMBL/GenBank/DDBJ whole genome shotgun (WGS) entry which is preliminary data.</text>
</comment>
<protein>
    <submittedName>
        <fullName evidence="1">Uncharacterized protein</fullName>
    </submittedName>
</protein>
<accession>A0ABR2RRC5</accession>